<dbReference type="Gene3D" id="3.40.50.720">
    <property type="entry name" value="NAD(P)-binding Rossmann-like Domain"/>
    <property type="match status" value="1"/>
</dbReference>
<dbReference type="SUPFAM" id="SSF51735">
    <property type="entry name" value="NAD(P)-binding Rossmann-fold domains"/>
    <property type="match status" value="1"/>
</dbReference>
<dbReference type="PANTHER" id="PTHR14097:SF7">
    <property type="entry name" value="OXIDOREDUCTASE HTATIP2"/>
    <property type="match status" value="1"/>
</dbReference>
<name>A0AAD3H7C5_9STRA</name>
<organism evidence="2 3">
    <name type="scientific">Chaetoceros tenuissimus</name>
    <dbReference type="NCBI Taxonomy" id="426638"/>
    <lineage>
        <taxon>Eukaryota</taxon>
        <taxon>Sar</taxon>
        <taxon>Stramenopiles</taxon>
        <taxon>Ochrophyta</taxon>
        <taxon>Bacillariophyta</taxon>
        <taxon>Coscinodiscophyceae</taxon>
        <taxon>Chaetocerotophycidae</taxon>
        <taxon>Chaetocerotales</taxon>
        <taxon>Chaetocerotaceae</taxon>
        <taxon>Chaetoceros</taxon>
    </lineage>
</organism>
<comment type="caution">
    <text evidence="2">The sequence shown here is derived from an EMBL/GenBank/DDBJ whole genome shotgun (WGS) entry which is preliminary data.</text>
</comment>
<dbReference type="InterPro" id="IPR036291">
    <property type="entry name" value="NAD(P)-bd_dom_sf"/>
</dbReference>
<dbReference type="Pfam" id="PF13460">
    <property type="entry name" value="NAD_binding_10"/>
    <property type="match status" value="1"/>
</dbReference>
<proteinExistence type="predicted"/>
<dbReference type="InterPro" id="IPR016040">
    <property type="entry name" value="NAD(P)-bd_dom"/>
</dbReference>
<evidence type="ECO:0000313" key="2">
    <source>
        <dbReference type="EMBL" id="GFH52654.1"/>
    </source>
</evidence>
<dbReference type="AlphaFoldDB" id="A0AAD3H7C5"/>
<protein>
    <recommendedName>
        <fullName evidence="1">NAD(P)-binding domain-containing protein</fullName>
    </recommendedName>
</protein>
<gene>
    <name evidence="2" type="ORF">CTEN210_09130</name>
</gene>
<dbReference type="EMBL" id="BLLK01000045">
    <property type="protein sequence ID" value="GFH52654.1"/>
    <property type="molecule type" value="Genomic_DNA"/>
</dbReference>
<dbReference type="Proteomes" id="UP001054902">
    <property type="component" value="Unassembled WGS sequence"/>
</dbReference>
<accession>A0AAD3H7C5</accession>
<sequence>MSTNKYIAAILGGSGSVGKHVLNSLLADQDCTKVVLISRRELADLKSIDPDRIQVQVCTPLDDLSQANLNQVNVAFCTLGHGSSRKSQKDDLMRVDATIPGNFAKECKKAGVTHYCLMTAVGADESKTWSNITKTAAGGSWYNHVKGVAERLTLEAQLPYTYIAQPGALLGSPHTPKLVSLIPNCMIPNIYSSAHVKDIAKGMVKTTIDAFQQGKTGNEKITGGVQISKGDPNAKS</sequence>
<feature type="domain" description="NAD(P)-binding" evidence="1">
    <location>
        <begin position="12"/>
        <end position="176"/>
    </location>
</feature>
<dbReference type="PANTHER" id="PTHR14097">
    <property type="entry name" value="OXIDOREDUCTASE HTATIP2"/>
    <property type="match status" value="1"/>
</dbReference>
<dbReference type="GO" id="GO:0051170">
    <property type="term" value="P:import into nucleus"/>
    <property type="evidence" value="ECO:0007669"/>
    <property type="project" value="TreeGrafter"/>
</dbReference>
<reference evidence="2 3" key="1">
    <citation type="journal article" date="2021" name="Sci. Rep.">
        <title>The genome of the diatom Chaetoceros tenuissimus carries an ancient integrated fragment of an extant virus.</title>
        <authorList>
            <person name="Hongo Y."/>
            <person name="Kimura K."/>
            <person name="Takaki Y."/>
            <person name="Yoshida Y."/>
            <person name="Baba S."/>
            <person name="Kobayashi G."/>
            <person name="Nagasaki K."/>
            <person name="Hano T."/>
            <person name="Tomaru Y."/>
        </authorList>
    </citation>
    <scope>NUCLEOTIDE SEQUENCE [LARGE SCALE GENOMIC DNA]</scope>
    <source>
        <strain evidence="2 3">NIES-3715</strain>
    </source>
</reference>
<keyword evidence="3" id="KW-1185">Reference proteome</keyword>
<evidence type="ECO:0000259" key="1">
    <source>
        <dbReference type="Pfam" id="PF13460"/>
    </source>
</evidence>
<dbReference type="GO" id="GO:0005737">
    <property type="term" value="C:cytoplasm"/>
    <property type="evidence" value="ECO:0007669"/>
    <property type="project" value="TreeGrafter"/>
</dbReference>
<evidence type="ECO:0000313" key="3">
    <source>
        <dbReference type="Proteomes" id="UP001054902"/>
    </source>
</evidence>